<comment type="caution">
    <text evidence="1">The sequence shown here is derived from an EMBL/GenBank/DDBJ whole genome shotgun (WGS) entry which is preliminary data.</text>
</comment>
<dbReference type="EMBL" id="LXQA010024482">
    <property type="protein sequence ID" value="MCH93242.1"/>
    <property type="molecule type" value="Genomic_DNA"/>
</dbReference>
<dbReference type="InterPro" id="IPR027728">
    <property type="entry name" value="Topless_fam"/>
</dbReference>
<protein>
    <submittedName>
        <fullName evidence="1">Topless-like protein</fullName>
    </submittedName>
</protein>
<dbReference type="Proteomes" id="UP000265520">
    <property type="component" value="Unassembled WGS sequence"/>
</dbReference>
<sequence>MDNIQLLTTVDADGGLPASPRIRFNKEGTLLAVSANDNGIKIIANAEGIRLLRTLENSMYDASRASELAKPTINSMSSAAAATSAALAERASSAAAIAGMNGDARNMGDVKPRITEESNDKSKIWKLTEINEPSHCRSLKLPENVRVNK</sequence>
<dbReference type="PANTHER" id="PTHR44083:SF45">
    <property type="entry name" value="TOPLESS-RELATED PROTEIN 1"/>
    <property type="match status" value="1"/>
</dbReference>
<dbReference type="AlphaFoldDB" id="A0A392N0X6"/>
<dbReference type="GO" id="GO:0006355">
    <property type="term" value="P:regulation of DNA-templated transcription"/>
    <property type="evidence" value="ECO:0007669"/>
    <property type="project" value="InterPro"/>
</dbReference>
<feature type="non-terminal residue" evidence="1">
    <location>
        <position position="149"/>
    </location>
</feature>
<evidence type="ECO:0000313" key="1">
    <source>
        <dbReference type="EMBL" id="MCH93242.1"/>
    </source>
</evidence>
<evidence type="ECO:0000313" key="2">
    <source>
        <dbReference type="Proteomes" id="UP000265520"/>
    </source>
</evidence>
<keyword evidence="2" id="KW-1185">Reference proteome</keyword>
<proteinExistence type="predicted"/>
<organism evidence="1 2">
    <name type="scientific">Trifolium medium</name>
    <dbReference type="NCBI Taxonomy" id="97028"/>
    <lineage>
        <taxon>Eukaryota</taxon>
        <taxon>Viridiplantae</taxon>
        <taxon>Streptophyta</taxon>
        <taxon>Embryophyta</taxon>
        <taxon>Tracheophyta</taxon>
        <taxon>Spermatophyta</taxon>
        <taxon>Magnoliopsida</taxon>
        <taxon>eudicotyledons</taxon>
        <taxon>Gunneridae</taxon>
        <taxon>Pentapetalae</taxon>
        <taxon>rosids</taxon>
        <taxon>fabids</taxon>
        <taxon>Fabales</taxon>
        <taxon>Fabaceae</taxon>
        <taxon>Papilionoideae</taxon>
        <taxon>50 kb inversion clade</taxon>
        <taxon>NPAAA clade</taxon>
        <taxon>Hologalegina</taxon>
        <taxon>IRL clade</taxon>
        <taxon>Trifolieae</taxon>
        <taxon>Trifolium</taxon>
    </lineage>
</organism>
<reference evidence="1 2" key="1">
    <citation type="journal article" date="2018" name="Front. Plant Sci.">
        <title>Red Clover (Trifolium pratense) and Zigzag Clover (T. medium) - A Picture of Genomic Similarities and Differences.</title>
        <authorList>
            <person name="Dluhosova J."/>
            <person name="Istvanek J."/>
            <person name="Nedelnik J."/>
            <person name="Repkova J."/>
        </authorList>
    </citation>
    <scope>NUCLEOTIDE SEQUENCE [LARGE SCALE GENOMIC DNA]</scope>
    <source>
        <strain evidence="2">cv. 10/8</strain>
        <tissue evidence="1">Leaf</tissue>
    </source>
</reference>
<name>A0A392N0X6_9FABA</name>
<dbReference type="PANTHER" id="PTHR44083">
    <property type="entry name" value="TOPLESS-RELATED PROTEIN 1-RELATED"/>
    <property type="match status" value="1"/>
</dbReference>
<accession>A0A392N0X6</accession>